<dbReference type="SMART" id="SM00356">
    <property type="entry name" value="ZnF_C3H1"/>
    <property type="match status" value="3"/>
</dbReference>
<protein>
    <recommendedName>
        <fullName evidence="7">C3H1-type domain-containing protein</fullName>
    </recommendedName>
</protein>
<dbReference type="Gene3D" id="4.10.1000.10">
    <property type="entry name" value="Zinc finger, CCCH-type"/>
    <property type="match status" value="1"/>
</dbReference>
<dbReference type="Ensembl" id="ENSBMST00010000524.1">
    <property type="protein sequence ID" value="ENSBMSP00010000479.1"/>
    <property type="gene ID" value="ENSBMSG00010000384.1"/>
</dbReference>
<feature type="region of interest" description="Disordered" evidence="6">
    <location>
        <begin position="690"/>
        <end position="746"/>
    </location>
</feature>
<evidence type="ECO:0000256" key="1">
    <source>
        <dbReference type="ARBA" id="ARBA00022723"/>
    </source>
</evidence>
<feature type="compositionally biased region" description="Basic and acidic residues" evidence="6">
    <location>
        <begin position="489"/>
        <end position="500"/>
    </location>
</feature>
<dbReference type="InterPro" id="IPR000571">
    <property type="entry name" value="Znf_CCCH"/>
</dbReference>
<reference evidence="8" key="1">
    <citation type="submission" date="2023-09" db="UniProtKB">
        <authorList>
            <consortium name="Ensembl"/>
        </authorList>
    </citation>
    <scope>IDENTIFICATION</scope>
</reference>
<name>A0A8C0C6V2_BALMU</name>
<feature type="region of interest" description="Disordered" evidence="6">
    <location>
        <begin position="345"/>
        <end position="373"/>
    </location>
</feature>
<evidence type="ECO:0000256" key="4">
    <source>
        <dbReference type="ARBA" id="ARBA00022833"/>
    </source>
</evidence>
<dbReference type="AlphaFoldDB" id="A0A8C0C6V2"/>
<keyword evidence="2" id="KW-0677">Repeat</keyword>
<feature type="compositionally biased region" description="Polar residues" evidence="6">
    <location>
        <begin position="206"/>
        <end position="217"/>
    </location>
</feature>
<accession>A0A8C0C6V2</accession>
<evidence type="ECO:0000256" key="3">
    <source>
        <dbReference type="ARBA" id="ARBA00022771"/>
    </source>
</evidence>
<proteinExistence type="predicted"/>
<dbReference type="Pfam" id="PF15663">
    <property type="entry name" value="zf-CCCH_3"/>
    <property type="match status" value="1"/>
</dbReference>
<keyword evidence="4 5" id="KW-0862">Zinc</keyword>
<feature type="compositionally biased region" description="Polar residues" evidence="6">
    <location>
        <begin position="123"/>
        <end position="135"/>
    </location>
</feature>
<feature type="compositionally biased region" description="Basic and acidic residues" evidence="6">
    <location>
        <begin position="345"/>
        <end position="363"/>
    </location>
</feature>
<feature type="compositionally biased region" description="Acidic residues" evidence="6">
    <location>
        <begin position="160"/>
        <end position="175"/>
    </location>
</feature>
<feature type="compositionally biased region" description="Low complexity" evidence="6">
    <location>
        <begin position="633"/>
        <end position="645"/>
    </location>
</feature>
<feature type="region of interest" description="Disordered" evidence="6">
    <location>
        <begin position="123"/>
        <end position="189"/>
    </location>
</feature>
<dbReference type="GO" id="GO:0008270">
    <property type="term" value="F:zinc ion binding"/>
    <property type="evidence" value="ECO:0007669"/>
    <property type="project" value="UniProtKB-KW"/>
</dbReference>
<dbReference type="PANTHER" id="PTHR15725">
    <property type="entry name" value="ZN-FINGER, C-X8-C-X5-C-X3-H TYPE-CONTAINING"/>
    <property type="match status" value="1"/>
</dbReference>
<dbReference type="GeneTree" id="ENSGT00920000149095"/>
<evidence type="ECO:0000256" key="2">
    <source>
        <dbReference type="ARBA" id="ARBA00022737"/>
    </source>
</evidence>
<evidence type="ECO:0000256" key="5">
    <source>
        <dbReference type="PROSITE-ProRule" id="PRU00723"/>
    </source>
</evidence>
<feature type="compositionally biased region" description="Low complexity" evidence="6">
    <location>
        <begin position="459"/>
        <end position="472"/>
    </location>
</feature>
<feature type="region of interest" description="Disordered" evidence="6">
    <location>
        <begin position="203"/>
        <end position="226"/>
    </location>
</feature>
<dbReference type="FunFam" id="4.10.1000.10:FF:000024">
    <property type="entry name" value="Zinc finger CCCH domain-containing protein 11A"/>
    <property type="match status" value="1"/>
</dbReference>
<keyword evidence="3 5" id="KW-0863">Zinc-finger</keyword>
<feature type="region of interest" description="Disordered" evidence="6">
    <location>
        <begin position="619"/>
        <end position="654"/>
    </location>
</feature>
<keyword evidence="1 5" id="KW-0479">Metal-binding</keyword>
<dbReference type="PANTHER" id="PTHR15725:SF2">
    <property type="entry name" value="ZINC FINGER CCCH DOMAIN-CONTAINING PROTEIN 11A"/>
    <property type="match status" value="1"/>
</dbReference>
<organism evidence="8">
    <name type="scientific">Balaenoptera musculus</name>
    <name type="common">Blue whale</name>
    <dbReference type="NCBI Taxonomy" id="9771"/>
    <lineage>
        <taxon>Eukaryota</taxon>
        <taxon>Metazoa</taxon>
        <taxon>Chordata</taxon>
        <taxon>Craniata</taxon>
        <taxon>Vertebrata</taxon>
        <taxon>Euteleostomi</taxon>
        <taxon>Mammalia</taxon>
        <taxon>Eutheria</taxon>
        <taxon>Laurasiatheria</taxon>
        <taxon>Artiodactyla</taxon>
        <taxon>Whippomorpha</taxon>
        <taxon>Cetacea</taxon>
        <taxon>Mysticeti</taxon>
        <taxon>Balaenopteridae</taxon>
        <taxon>Balaenoptera</taxon>
    </lineage>
</organism>
<feature type="compositionally biased region" description="Basic and acidic residues" evidence="6">
    <location>
        <begin position="690"/>
        <end position="705"/>
    </location>
</feature>
<feature type="region of interest" description="Disordered" evidence="6">
    <location>
        <begin position="453"/>
        <end position="521"/>
    </location>
</feature>
<dbReference type="GO" id="GO:0016973">
    <property type="term" value="P:poly(A)+ mRNA export from nucleus"/>
    <property type="evidence" value="ECO:0007669"/>
    <property type="project" value="TreeGrafter"/>
</dbReference>
<evidence type="ECO:0000256" key="6">
    <source>
        <dbReference type="SAM" id="MobiDB-lite"/>
    </source>
</evidence>
<evidence type="ECO:0000259" key="7">
    <source>
        <dbReference type="PROSITE" id="PS50103"/>
    </source>
</evidence>
<sequence>MPNQGEDCYFFFYSTCTKGDSCPFRHCEAALGNETVCTLWQEGRCFRQVCRFRHMEIDKKRSEIPCYWENQPVGCQKLNCAFHHNRGRFVDGLFLPPSKTVLPTVPESPEEEVKAGQLTVQQNKLSVQSNPSPQLRSVMKVESSENVPSPTHPPVVINAADDDEDDDDQFSEEGDETKTPTLQPTPEVHNGLRVASARKPGVNLKQEGSSGVSSLLLQPQPIPGPEKENVRTVVRTVTLSNKQGEEPLVRLSLTERLGRRKFSGVGDSDPPLKRSLAQRLGKKVEAPETNTDRTPKKVQVSKSLKERLGMSAGLNNEEAAERVTKVGEIHVKTLEEILLERASQKRGELQTKLKTEGPSKVDDSTTGTRTSSTIRIKTFSEVLAEKKHRQQEAERQKSRKDVTCIKLKTDNEIKKTVVLPPVVASRGQSEEPAGGAKSMQEVHIKTLEEIKLEKALRMQQSSESSTSSQPQPEATPGARQLLQITKKTGIKEERKLKEESVVASQSSVTRTEAKETSDETTAVDITKIQVKRCETVREKHVQKLSDKGSSQKEKSVLTLLRGDLDTCNSQLAEKPVLTTVPDITRLLTKRPPSKLPQKTEVETSGIGDLKLNVKGATQTLEKRGKAKPKPKVNVKPSVVKAVSSPRRAPKRKAVEVHSAVIAAVKPLTSSSVLQKSPAKKAAVAVVPLLSEDKSVTVPETEKPRDSFVLPPTQSSSDPSPPEVSGPSSSQVAAKTRRLSSASTGKPLLSMEDDFEKLIWEISGGKLEAEIDLDPGKDEDDLLLELSEMIDS</sequence>
<feature type="zinc finger region" description="C3H1-type" evidence="5">
    <location>
        <begin position="2"/>
        <end position="29"/>
    </location>
</feature>
<feature type="domain" description="C3H1-type" evidence="7">
    <location>
        <begin position="2"/>
        <end position="29"/>
    </location>
</feature>
<dbReference type="InterPro" id="IPR041686">
    <property type="entry name" value="Znf-CCCH_3"/>
</dbReference>
<feature type="compositionally biased region" description="Low complexity" evidence="6">
    <location>
        <begin position="364"/>
        <end position="373"/>
    </location>
</feature>
<dbReference type="PROSITE" id="PS50103">
    <property type="entry name" value="ZF_C3H1"/>
    <property type="match status" value="1"/>
</dbReference>
<evidence type="ECO:0000313" key="8">
    <source>
        <dbReference type="Ensembl" id="ENSBMSP00010000479.1"/>
    </source>
</evidence>